<comment type="subcellular location">
    <subcellularLocation>
        <location evidence="1">Carboxysome</location>
    </subcellularLocation>
</comment>
<accession>A0A1C7I704</accession>
<keyword evidence="2" id="KW-1282">Carboxysome</keyword>
<dbReference type="PANTHER" id="PTHR36539">
    <property type="entry name" value="ETHANOLAMINE UTILIZATION PROTEIN EUTN"/>
    <property type="match status" value="1"/>
</dbReference>
<keyword evidence="3" id="KW-1283">Bacterial microcompartment</keyword>
<organism evidence="4 5">
    <name type="scientific">Blautia pseudococcoides</name>
    <dbReference type="NCBI Taxonomy" id="1796616"/>
    <lineage>
        <taxon>Bacteria</taxon>
        <taxon>Bacillati</taxon>
        <taxon>Bacillota</taxon>
        <taxon>Clostridia</taxon>
        <taxon>Lachnospirales</taxon>
        <taxon>Lachnospiraceae</taxon>
        <taxon>Blautia</taxon>
    </lineage>
</organism>
<dbReference type="STRING" id="1796616.A4V09_06260"/>
<dbReference type="GO" id="GO:0031470">
    <property type="term" value="C:carboxysome"/>
    <property type="evidence" value="ECO:0007669"/>
    <property type="project" value="UniProtKB-SubCell"/>
</dbReference>
<dbReference type="EMBL" id="CP015405">
    <property type="protein sequence ID" value="ANU75406.1"/>
    <property type="molecule type" value="Genomic_DNA"/>
</dbReference>
<dbReference type="Gene3D" id="2.40.50.220">
    <property type="entry name" value="EutN/Ccml"/>
    <property type="match status" value="1"/>
</dbReference>
<reference evidence="4" key="1">
    <citation type="submission" date="2017-04" db="EMBL/GenBank/DDBJ databases">
        <title>Complete Genome Sequences of Twelve Strains of a Stable Defined Moderately Diverse Mouse Microbiota 2 (sDMDMm2).</title>
        <authorList>
            <person name="Uchimura Y."/>
            <person name="Wyss M."/>
            <person name="Brugiroux S."/>
            <person name="Limenitakis J.P."/>
            <person name="Stecher B."/>
            <person name="McCoy K.D."/>
            <person name="Macpherson A.J."/>
        </authorList>
    </citation>
    <scope>NUCLEOTIDE SEQUENCE</scope>
    <source>
        <strain evidence="4">YL58</strain>
    </source>
</reference>
<proteinExistence type="predicted"/>
<evidence type="ECO:0000256" key="1">
    <source>
        <dbReference type="ARBA" id="ARBA00023587"/>
    </source>
</evidence>
<sequence>MEIGTVIGSVWATKKDEAISGQKLLVIDVMKRYRQEKESLLVAADVIGAGVGDMVLICRGNSARMVVGNGKTPVDAAIVGIIDTLDIHEEV</sequence>
<protein>
    <submittedName>
        <fullName evidence="4">Ethanolamine utilization protein EutN</fullName>
    </submittedName>
</protein>
<evidence type="ECO:0000313" key="4">
    <source>
        <dbReference type="EMBL" id="ANU75406.1"/>
    </source>
</evidence>
<dbReference type="InterPro" id="IPR036677">
    <property type="entry name" value="EutN_CcmL_sf"/>
</dbReference>
<name>A0A1C7I704_9FIRM</name>
<dbReference type="RefSeq" id="WP_065541609.1">
    <property type="nucleotide sequence ID" value="NZ_CP015405.2"/>
</dbReference>
<keyword evidence="5" id="KW-1185">Reference proteome</keyword>
<dbReference type="InterPro" id="IPR004992">
    <property type="entry name" value="EutN_CcmL"/>
</dbReference>
<dbReference type="KEGG" id="byl:A4V09_06260"/>
<dbReference type="CDD" id="cd01614">
    <property type="entry name" value="EutN_CcmL"/>
    <property type="match status" value="1"/>
</dbReference>
<dbReference type="OrthoDB" id="196195at2"/>
<dbReference type="Pfam" id="PF03319">
    <property type="entry name" value="EutN_CcmL"/>
    <property type="match status" value="1"/>
</dbReference>
<evidence type="ECO:0000313" key="5">
    <source>
        <dbReference type="Proteomes" id="UP000092574"/>
    </source>
</evidence>
<gene>
    <name evidence="4" type="ORF">A4V09_06260</name>
</gene>
<dbReference type="AlphaFoldDB" id="A0A1C7I704"/>
<dbReference type="SUPFAM" id="SSF159133">
    <property type="entry name" value="EutN/CcmL-like"/>
    <property type="match status" value="1"/>
</dbReference>
<evidence type="ECO:0000256" key="2">
    <source>
        <dbReference type="ARBA" id="ARBA00023669"/>
    </source>
</evidence>
<evidence type="ECO:0000256" key="3">
    <source>
        <dbReference type="ARBA" id="ARBA00024446"/>
    </source>
</evidence>
<dbReference type="PROSITE" id="PS51932">
    <property type="entry name" value="BMV"/>
    <property type="match status" value="1"/>
</dbReference>
<dbReference type="Proteomes" id="UP000092574">
    <property type="component" value="Chromosome"/>
</dbReference>